<dbReference type="PROSITE" id="PS51847">
    <property type="entry name" value="SMP"/>
    <property type="match status" value="1"/>
</dbReference>
<keyword evidence="5" id="KW-0677">Repeat</keyword>
<evidence type="ECO:0000256" key="7">
    <source>
        <dbReference type="ARBA" id="ARBA00022989"/>
    </source>
</evidence>
<sequence length="1080" mass="121608">MDEKDEADKGRLQNERGLPHDTTELHQDQAVFDKSEDGKLERGETEILQGQGHGVNTSQAPSGEQGPKYKQGNANHGKVADSEREVTDPITHLPVMIHDFTSQELKNALDTMPPTGSQQPRESDVGEYRKSKIQSDKTLEGEEPHEGLFASSYEYAKTELIRKFRFAVNAGMAIILLLMALSLLFVQFFDVSKKSSSSDEVSQRPHATVMLVTITLEAVVFVFGVWVFRRWVESKVDDFWEGQVRKKWLNSLLASIWPLVNPDLFGSLADILEDSMQASLPKLVNMINIEDLGQGSEAPRILGVRWLPPDTTAYSISSYSNVHRESDSQESILYKDPNSQRQNQDHGQCTKYAPQKEQEDLMKVVESEEGDFVSLEVAFAYRARPAASDFSTKAKNAHLFLAMYLPAGIRLPVWVGVEGIVGMLRLRLQLIPDPPFLSQSTITFMGQPKVNLSCMPMFKHGLNIMNLPIISSFVQTSVDAAIADYVAPKSLTLDLKDMIMAEDFKKDTTTHGVIVVRIKQATGLKGSDTGLFRLKKGSIGSYVSVSWTKFGKTVWTTRVIMSEMEPSWDETGYILIGPKELNAQERLRVQLWDSNSSATDDDLGFIDIGLNEVMQNPRTNGKMWVRRDKLQKISTKGDIPCTLDWSLGYCSKRGFQPTQLDNHDAESIDDPKNNLVAGGATKKMLEARKEEFHEIEQQEMQDPKAREDELIISSPPSPDYPSGIFAIQVHQILGLGIEKVKRKQVDGVFEDEGQAGDDLLSSYCAIILNQQKIFKTRTKPKSANPSFNVGAERFIRDWRTTEVILSVRDMRMHGHDPLVGMVVLPLAETFKQRSQVNDYFSLSGGIGWEYGTLQITHIINSDDLPDYYKGLGLKLHTSVQSDEMRVQLDGWSGNYGQPVELAVQQRYCSNLVVEFQESNRIHHHIPTFAIMWLKDIPDDEEKTMTLPVWKGNLKRAEANCERENGAKLGHIEVHLRFRPGISDHHKKLASKDRNLEDVMEVLGIANDEKIKISLEDAAFKSHNSNSNHADGHGLDWLQMARQEHGGKLRRTTHKFMPWKVGLFSDIQDITKANLLQSART</sequence>
<keyword evidence="8" id="KW-0445">Lipid transport</keyword>
<evidence type="ECO:0000256" key="5">
    <source>
        <dbReference type="ARBA" id="ARBA00022737"/>
    </source>
</evidence>
<evidence type="ECO:0000259" key="13">
    <source>
        <dbReference type="PROSITE" id="PS50004"/>
    </source>
</evidence>
<dbReference type="GO" id="GO:0008289">
    <property type="term" value="F:lipid binding"/>
    <property type="evidence" value="ECO:0007669"/>
    <property type="project" value="UniProtKB-KW"/>
</dbReference>
<feature type="compositionally biased region" description="Basic and acidic residues" evidence="11">
    <location>
        <begin position="1"/>
        <end position="45"/>
    </location>
</feature>
<dbReference type="CDD" id="cd04052">
    <property type="entry name" value="C2B_Tricalbin-like"/>
    <property type="match status" value="1"/>
</dbReference>
<keyword evidence="7 12" id="KW-1133">Transmembrane helix</keyword>
<keyword evidence="10 12" id="KW-0472">Membrane</keyword>
<dbReference type="InterPro" id="IPR035892">
    <property type="entry name" value="C2_domain_sf"/>
</dbReference>
<comment type="caution">
    <text evidence="15">The sequence shown here is derived from an EMBL/GenBank/DDBJ whole genome shotgun (WGS) entry which is preliminary data.</text>
</comment>
<reference evidence="15" key="1">
    <citation type="submission" date="2022-11" db="EMBL/GenBank/DDBJ databases">
        <authorList>
            <person name="Petersen C."/>
        </authorList>
    </citation>
    <scope>NUCLEOTIDE SEQUENCE</scope>
    <source>
        <strain evidence="15">IBT 22155</strain>
    </source>
</reference>
<dbReference type="AlphaFoldDB" id="A0A9W9KV56"/>
<dbReference type="Pfam" id="PF25331">
    <property type="entry name" value="C2_Mug190_3rd"/>
    <property type="match status" value="1"/>
</dbReference>
<dbReference type="GO" id="GO:0061817">
    <property type="term" value="P:endoplasmic reticulum-plasma membrane tethering"/>
    <property type="evidence" value="ECO:0007669"/>
    <property type="project" value="InterPro"/>
</dbReference>
<evidence type="ECO:0000256" key="3">
    <source>
        <dbReference type="ARBA" id="ARBA00022553"/>
    </source>
</evidence>
<dbReference type="InterPro" id="IPR037765">
    <property type="entry name" value="C2B_Tricalbin"/>
</dbReference>
<dbReference type="InterPro" id="IPR031468">
    <property type="entry name" value="SMP_LBD"/>
</dbReference>
<dbReference type="GeneID" id="81409892"/>
<feature type="region of interest" description="Disordered" evidence="11">
    <location>
        <begin position="1"/>
        <end position="84"/>
    </location>
</feature>
<keyword evidence="6" id="KW-0256">Endoplasmic reticulum</keyword>
<dbReference type="GO" id="GO:0005789">
    <property type="term" value="C:endoplasmic reticulum membrane"/>
    <property type="evidence" value="ECO:0007669"/>
    <property type="project" value="UniProtKB-SubCell"/>
</dbReference>
<feature type="domain" description="C2" evidence="13">
    <location>
        <begin position="706"/>
        <end position="839"/>
    </location>
</feature>
<dbReference type="SUPFAM" id="SSF49562">
    <property type="entry name" value="C2 domain (Calcium/lipid-binding domain, CaLB)"/>
    <property type="match status" value="2"/>
</dbReference>
<feature type="transmembrane region" description="Helical" evidence="12">
    <location>
        <begin position="209"/>
        <end position="228"/>
    </location>
</feature>
<evidence type="ECO:0000256" key="12">
    <source>
        <dbReference type="SAM" id="Phobius"/>
    </source>
</evidence>
<keyword evidence="2" id="KW-0813">Transport</keyword>
<dbReference type="InterPro" id="IPR000008">
    <property type="entry name" value="C2_dom"/>
</dbReference>
<dbReference type="SMART" id="SM00239">
    <property type="entry name" value="C2"/>
    <property type="match status" value="2"/>
</dbReference>
<dbReference type="OrthoDB" id="419768at2759"/>
<dbReference type="GO" id="GO:0006869">
    <property type="term" value="P:lipid transport"/>
    <property type="evidence" value="ECO:0007669"/>
    <property type="project" value="UniProtKB-KW"/>
</dbReference>
<evidence type="ECO:0000256" key="2">
    <source>
        <dbReference type="ARBA" id="ARBA00022448"/>
    </source>
</evidence>
<evidence type="ECO:0000313" key="15">
    <source>
        <dbReference type="EMBL" id="KAJ5120590.1"/>
    </source>
</evidence>
<evidence type="ECO:0000259" key="14">
    <source>
        <dbReference type="PROSITE" id="PS51847"/>
    </source>
</evidence>
<accession>A0A9W9KV56</accession>
<dbReference type="PANTHER" id="PTHR47348">
    <property type="entry name" value="MEIOTICALLY UP-REGULATED GENE 190 PROTEIN"/>
    <property type="match status" value="1"/>
</dbReference>
<dbReference type="Gene3D" id="2.60.40.150">
    <property type="entry name" value="C2 domain"/>
    <property type="match status" value="2"/>
</dbReference>
<evidence type="ECO:0000256" key="10">
    <source>
        <dbReference type="ARBA" id="ARBA00023136"/>
    </source>
</evidence>
<evidence type="ECO:0000256" key="1">
    <source>
        <dbReference type="ARBA" id="ARBA00004586"/>
    </source>
</evidence>
<evidence type="ECO:0000256" key="8">
    <source>
        <dbReference type="ARBA" id="ARBA00023055"/>
    </source>
</evidence>
<keyword evidence="3" id="KW-0597">Phosphoprotein</keyword>
<feature type="region of interest" description="Disordered" evidence="11">
    <location>
        <begin position="108"/>
        <end position="144"/>
    </location>
</feature>
<dbReference type="RefSeq" id="XP_056517094.1">
    <property type="nucleotide sequence ID" value="XM_056670721.1"/>
</dbReference>
<feature type="domain" description="C2" evidence="13">
    <location>
        <begin position="494"/>
        <end position="623"/>
    </location>
</feature>
<protein>
    <recommendedName>
        <fullName evidence="17">C2 domain-containing protein</fullName>
    </recommendedName>
</protein>
<keyword evidence="4 12" id="KW-0812">Transmembrane</keyword>
<dbReference type="InterPro" id="IPR057349">
    <property type="entry name" value="C2_Mug190_3rd"/>
</dbReference>
<proteinExistence type="predicted"/>
<organism evidence="15 16">
    <name type="scientific">Penicillium bovifimosum</name>
    <dbReference type="NCBI Taxonomy" id="126998"/>
    <lineage>
        <taxon>Eukaryota</taxon>
        <taxon>Fungi</taxon>
        <taxon>Dikarya</taxon>
        <taxon>Ascomycota</taxon>
        <taxon>Pezizomycotina</taxon>
        <taxon>Eurotiomycetes</taxon>
        <taxon>Eurotiomycetidae</taxon>
        <taxon>Eurotiales</taxon>
        <taxon>Aspergillaceae</taxon>
        <taxon>Penicillium</taxon>
    </lineage>
</organism>
<evidence type="ECO:0000256" key="4">
    <source>
        <dbReference type="ARBA" id="ARBA00022692"/>
    </source>
</evidence>
<feature type="compositionally biased region" description="Basic and acidic residues" evidence="11">
    <location>
        <begin position="121"/>
        <end position="144"/>
    </location>
</feature>
<dbReference type="PANTHER" id="PTHR47348:SF2">
    <property type="entry name" value="MEIOTICALLY UP-REGULATED 190 PROTEIN"/>
    <property type="match status" value="1"/>
</dbReference>
<keyword evidence="9" id="KW-0446">Lipid-binding</keyword>
<dbReference type="Pfam" id="PF00168">
    <property type="entry name" value="C2"/>
    <property type="match status" value="2"/>
</dbReference>
<dbReference type="Pfam" id="PF25669">
    <property type="entry name" value="SMP_MUG190-like"/>
    <property type="match status" value="1"/>
</dbReference>
<dbReference type="Proteomes" id="UP001149079">
    <property type="component" value="Unassembled WGS sequence"/>
</dbReference>
<dbReference type="CDD" id="cd21676">
    <property type="entry name" value="SMP_Mug190"/>
    <property type="match status" value="1"/>
</dbReference>
<name>A0A9W9KV56_9EURO</name>
<gene>
    <name evidence="15" type="ORF">N7515_009978</name>
</gene>
<keyword evidence="16" id="KW-1185">Reference proteome</keyword>
<dbReference type="EMBL" id="JAPQKL010000008">
    <property type="protein sequence ID" value="KAJ5120590.1"/>
    <property type="molecule type" value="Genomic_DNA"/>
</dbReference>
<dbReference type="PROSITE" id="PS50004">
    <property type="entry name" value="C2"/>
    <property type="match status" value="2"/>
</dbReference>
<feature type="domain" description="SMP-LTD" evidence="14">
    <location>
        <begin position="242"/>
        <end position="496"/>
    </location>
</feature>
<feature type="transmembrane region" description="Helical" evidence="12">
    <location>
        <begin position="166"/>
        <end position="189"/>
    </location>
</feature>
<evidence type="ECO:0000256" key="11">
    <source>
        <dbReference type="SAM" id="MobiDB-lite"/>
    </source>
</evidence>
<evidence type="ECO:0008006" key="17">
    <source>
        <dbReference type="Google" id="ProtNLM"/>
    </source>
</evidence>
<reference evidence="15" key="2">
    <citation type="journal article" date="2023" name="IMA Fungus">
        <title>Comparative genomic study of the Penicillium genus elucidates a diverse pangenome and 15 lateral gene transfer events.</title>
        <authorList>
            <person name="Petersen C."/>
            <person name="Sorensen T."/>
            <person name="Nielsen M.R."/>
            <person name="Sondergaard T.E."/>
            <person name="Sorensen J.L."/>
            <person name="Fitzpatrick D.A."/>
            <person name="Frisvad J.C."/>
            <person name="Nielsen K.L."/>
        </authorList>
    </citation>
    <scope>NUCLEOTIDE SEQUENCE</scope>
    <source>
        <strain evidence="15">IBT 22155</strain>
    </source>
</reference>
<evidence type="ECO:0000313" key="16">
    <source>
        <dbReference type="Proteomes" id="UP001149079"/>
    </source>
</evidence>
<comment type="subcellular location">
    <subcellularLocation>
        <location evidence="1">Endoplasmic reticulum membrane</location>
    </subcellularLocation>
</comment>
<evidence type="ECO:0000256" key="9">
    <source>
        <dbReference type="ARBA" id="ARBA00023121"/>
    </source>
</evidence>
<evidence type="ECO:0000256" key="6">
    <source>
        <dbReference type="ARBA" id="ARBA00022824"/>
    </source>
</evidence>